<name>A0ABW3J7W6_9HYPH</name>
<evidence type="ECO:0000313" key="2">
    <source>
        <dbReference type="EMBL" id="MFD0986219.1"/>
    </source>
</evidence>
<protein>
    <submittedName>
        <fullName evidence="2">Hydantoinase B/oxoprolinase family protein</fullName>
    </submittedName>
</protein>
<organism evidence="2 3">
    <name type="scientific">Methyloligella solikamskensis</name>
    <dbReference type="NCBI Taxonomy" id="1177756"/>
    <lineage>
        <taxon>Bacteria</taxon>
        <taxon>Pseudomonadati</taxon>
        <taxon>Pseudomonadota</taxon>
        <taxon>Alphaproteobacteria</taxon>
        <taxon>Hyphomicrobiales</taxon>
        <taxon>Hyphomicrobiaceae</taxon>
        <taxon>Methyloligella</taxon>
    </lineage>
</organism>
<comment type="caution">
    <text evidence="2">The sequence shown here is derived from an EMBL/GenBank/DDBJ whole genome shotgun (WGS) entry which is preliminary data.</text>
</comment>
<sequence length="670" mass="74208">MSNYRNDLDPVTFEVLKNAYVNIVDQMAEQIFRTCYSFVIYSRDFSSALCDANGDTIMQGSGDIAAHVGTLHYTCKAVIENFKDDIHPGDVFVVNDVYQGGTHFNDTRIVRPIFYKDELLGFSQANGHWADVGGAVPGSFNVNAIDHMGEGLRITPTRVWSKGVYLTDVGRLISSNTRAPADIIGDMQAQAEATRVAEQEICRLVEKYGLDTIKSSFGLVQDYVETLTRQRVAELPDGVWETEDYIDVDPAQGEGLIPIRVRMTISGEKVHYDLSKSHPKAISSFLNACFGGSFAAIVAGTKMQFPEIPLNSGFYRVVSVDLGPEGSVVNASWPTPVAGFCSGPFEKIMNSIFELWAEILPSRAMACTFNLDYLLIGGRDGRQPGHQYYMWYDWMVGGWGARNGRDGWSATGPVFGVQLGTQPFEGQERLAPVLTTQNELLVDSGGPGQFRGGLGVQKSVIMTDIDRSVVSYCCDRERSITWGLWGGSPSLPHGVWLNKGFEEERFLGSLFSNVPLESGDIVGRPSAGGGGLGDPLERDPQEVCEDVADGYVSIERARTDYGVVVEEVDADLAEYKVNREATLEERTYIRANRRKWLDEDAESVAARYRSKELDMYDLIRRYGVIVDWGAGDLLPKTTDQFRAMLKRRTVPYWDKSASDPRDSSITLKVA</sequence>
<gene>
    <name evidence="2" type="ORF">ACFQ2F_03830</name>
</gene>
<dbReference type="Pfam" id="PF02538">
    <property type="entry name" value="Hydantoinase_B"/>
    <property type="match status" value="1"/>
</dbReference>
<reference evidence="3" key="1">
    <citation type="journal article" date="2019" name="Int. J. Syst. Evol. Microbiol.">
        <title>The Global Catalogue of Microorganisms (GCM) 10K type strain sequencing project: providing services to taxonomists for standard genome sequencing and annotation.</title>
        <authorList>
            <consortium name="The Broad Institute Genomics Platform"/>
            <consortium name="The Broad Institute Genome Sequencing Center for Infectious Disease"/>
            <person name="Wu L."/>
            <person name="Ma J."/>
        </authorList>
    </citation>
    <scope>NUCLEOTIDE SEQUENCE [LARGE SCALE GENOMIC DNA]</scope>
    <source>
        <strain evidence="3">CCUG 61697</strain>
    </source>
</reference>
<dbReference type="PANTHER" id="PTHR11365">
    <property type="entry name" value="5-OXOPROLINASE RELATED"/>
    <property type="match status" value="1"/>
</dbReference>
<feature type="domain" description="Hydantoinase B/oxoprolinase" evidence="1">
    <location>
        <begin position="9"/>
        <end position="535"/>
    </location>
</feature>
<accession>A0ABW3J7W6</accession>
<dbReference type="Proteomes" id="UP001597102">
    <property type="component" value="Unassembled WGS sequence"/>
</dbReference>
<dbReference type="InterPro" id="IPR045079">
    <property type="entry name" value="Oxoprolinase-like"/>
</dbReference>
<dbReference type="PANTHER" id="PTHR11365:SF23">
    <property type="entry name" value="HYPOTHETICAL 5-OXOPROLINASE (EUROFUNG)-RELATED"/>
    <property type="match status" value="1"/>
</dbReference>
<dbReference type="EMBL" id="JBHTJO010000001">
    <property type="protein sequence ID" value="MFD0986219.1"/>
    <property type="molecule type" value="Genomic_DNA"/>
</dbReference>
<evidence type="ECO:0000259" key="1">
    <source>
        <dbReference type="Pfam" id="PF02538"/>
    </source>
</evidence>
<proteinExistence type="predicted"/>
<keyword evidence="3" id="KW-1185">Reference proteome</keyword>
<dbReference type="RefSeq" id="WP_379085928.1">
    <property type="nucleotide sequence ID" value="NZ_JBHTJO010000001.1"/>
</dbReference>
<evidence type="ECO:0000313" key="3">
    <source>
        <dbReference type="Proteomes" id="UP001597102"/>
    </source>
</evidence>
<dbReference type="InterPro" id="IPR003692">
    <property type="entry name" value="Hydantoinase_B"/>
</dbReference>